<proteinExistence type="inferred from homology"/>
<dbReference type="Proteomes" id="UP000186513">
    <property type="component" value="Unassembled WGS sequence"/>
</dbReference>
<sequence>MKLVEVGDICRFEYGKSLPEKTRDPGQFPVYGSNGPVGSHTASFTQGKTIVIGRKGSIGEVHISSDACWPIDTTYFIDKTCSDCDLDWLAYSLKYLNLADLNKASGVPGLNREDAYQQEIWLPETIEEQRQIAARLKAQLAEVKTARQAAQVQLRDADALRTAIYREAFHSVVPVAVPPHFEDAPDGWRWHKLTDIAQLESGHTPSRHRPDWWGGEVSWISLTEIRALDGSWVESTQLRTNAEGIANSSARILPRGTVCYSRTASVGFVCIMARPMSTSQDFANWVCGHDLEPEFLMHALICSRKDLREIATGATHKTIYMPQLGSFHLCAPDIDDQRRIVAHLKQQLAEADALRAALEQQLRDLDALPQRILALAFEN</sequence>
<evidence type="ECO:0000313" key="7">
    <source>
        <dbReference type="Proteomes" id="UP000186513"/>
    </source>
</evidence>
<evidence type="ECO:0000256" key="3">
    <source>
        <dbReference type="ARBA" id="ARBA00023125"/>
    </source>
</evidence>
<accession>A0A1K2HS25</accession>
<evidence type="ECO:0000259" key="5">
    <source>
        <dbReference type="Pfam" id="PF01420"/>
    </source>
</evidence>
<comment type="similarity">
    <text evidence="1">Belongs to the type-I restriction system S methylase family.</text>
</comment>
<dbReference type="RefSeq" id="WP_072430212.1">
    <property type="nucleotide sequence ID" value="NZ_FPKR01000020.1"/>
</dbReference>
<keyword evidence="4" id="KW-0175">Coiled coil</keyword>
<dbReference type="AlphaFoldDB" id="A0A1K2HS25"/>
<protein>
    <submittedName>
        <fullName evidence="6">Type I restriction enzyme, S subunit</fullName>
    </submittedName>
</protein>
<gene>
    <name evidence="6" type="ORF">SAMN02745887_03744</name>
</gene>
<organism evidence="6 7">
    <name type="scientific">Chitinimonas taiwanensis DSM 18899</name>
    <dbReference type="NCBI Taxonomy" id="1121279"/>
    <lineage>
        <taxon>Bacteria</taxon>
        <taxon>Pseudomonadati</taxon>
        <taxon>Pseudomonadota</taxon>
        <taxon>Betaproteobacteria</taxon>
        <taxon>Neisseriales</taxon>
        <taxon>Chitinibacteraceae</taxon>
        <taxon>Chitinimonas</taxon>
    </lineage>
</organism>
<dbReference type="CDD" id="cd17248">
    <property type="entry name" value="RMtype1_S_AmiI-TRD2-CR2_like"/>
    <property type="match status" value="1"/>
</dbReference>
<dbReference type="GO" id="GO:0009307">
    <property type="term" value="P:DNA restriction-modification system"/>
    <property type="evidence" value="ECO:0007669"/>
    <property type="project" value="UniProtKB-KW"/>
</dbReference>
<evidence type="ECO:0000256" key="2">
    <source>
        <dbReference type="ARBA" id="ARBA00022747"/>
    </source>
</evidence>
<feature type="coiled-coil region" evidence="4">
    <location>
        <begin position="334"/>
        <end position="368"/>
    </location>
</feature>
<keyword evidence="7" id="KW-1185">Reference proteome</keyword>
<dbReference type="PANTHER" id="PTHR30408:SF12">
    <property type="entry name" value="TYPE I RESTRICTION ENZYME MJAVIII SPECIFICITY SUBUNIT"/>
    <property type="match status" value="1"/>
</dbReference>
<dbReference type="EMBL" id="FPKR01000020">
    <property type="protein sequence ID" value="SFZ79555.1"/>
    <property type="molecule type" value="Genomic_DNA"/>
</dbReference>
<evidence type="ECO:0000313" key="6">
    <source>
        <dbReference type="EMBL" id="SFZ79555.1"/>
    </source>
</evidence>
<feature type="coiled-coil region" evidence="4">
    <location>
        <begin position="126"/>
        <end position="153"/>
    </location>
</feature>
<reference evidence="6 7" key="1">
    <citation type="submission" date="2016-11" db="EMBL/GenBank/DDBJ databases">
        <authorList>
            <person name="Jaros S."/>
            <person name="Januszkiewicz K."/>
            <person name="Wedrychowicz H."/>
        </authorList>
    </citation>
    <scope>NUCLEOTIDE SEQUENCE [LARGE SCALE GENOMIC DNA]</scope>
    <source>
        <strain evidence="6 7">DSM 18899</strain>
    </source>
</reference>
<dbReference type="PANTHER" id="PTHR30408">
    <property type="entry name" value="TYPE-1 RESTRICTION ENZYME ECOKI SPECIFICITY PROTEIN"/>
    <property type="match status" value="1"/>
</dbReference>
<evidence type="ECO:0000256" key="4">
    <source>
        <dbReference type="SAM" id="Coils"/>
    </source>
</evidence>
<dbReference type="InterPro" id="IPR000055">
    <property type="entry name" value="Restrct_endonuc_typeI_TRD"/>
</dbReference>
<dbReference type="GO" id="GO:0003677">
    <property type="term" value="F:DNA binding"/>
    <property type="evidence" value="ECO:0007669"/>
    <property type="project" value="UniProtKB-KW"/>
</dbReference>
<name>A0A1K2HS25_9NEIS</name>
<keyword evidence="2" id="KW-0680">Restriction system</keyword>
<dbReference type="InterPro" id="IPR044946">
    <property type="entry name" value="Restrct_endonuc_typeI_TRD_sf"/>
</dbReference>
<dbReference type="CDD" id="cd17267">
    <property type="entry name" value="RMtype1_S_EcoAO83I-TRD1-CR1_like"/>
    <property type="match status" value="1"/>
</dbReference>
<dbReference type="OrthoDB" id="5298944at2"/>
<feature type="domain" description="Type I restriction modification DNA specificity" evidence="5">
    <location>
        <begin position="2"/>
        <end position="144"/>
    </location>
</feature>
<dbReference type="Pfam" id="PF01420">
    <property type="entry name" value="Methylase_S"/>
    <property type="match status" value="2"/>
</dbReference>
<evidence type="ECO:0000256" key="1">
    <source>
        <dbReference type="ARBA" id="ARBA00010923"/>
    </source>
</evidence>
<keyword evidence="3" id="KW-0238">DNA-binding</keyword>
<feature type="domain" description="Type I restriction modification DNA specificity" evidence="5">
    <location>
        <begin position="185"/>
        <end position="362"/>
    </location>
</feature>
<dbReference type="SUPFAM" id="SSF116734">
    <property type="entry name" value="DNA methylase specificity domain"/>
    <property type="match status" value="2"/>
</dbReference>
<dbReference type="Gene3D" id="3.90.220.20">
    <property type="entry name" value="DNA methylase specificity domains"/>
    <property type="match status" value="2"/>
</dbReference>
<dbReference type="STRING" id="1121279.SAMN02745887_03744"/>
<dbReference type="InterPro" id="IPR052021">
    <property type="entry name" value="Type-I_RS_S_subunit"/>
</dbReference>